<sequence>MRILRWVNQPREIFISHGFCSRGYEEVFSFTRTIYNIYILLYSRRLHILLFTRITNSFIHADYIFFYSRRLQILLFTQIIYSFIHADYIFFYSRGLRITTYSFIHADCKLRHIDMTFFLYTKSILNLY</sequence>
<dbReference type="AlphaFoldDB" id="A0A2N1P3D0"/>
<reference evidence="2 3" key="1">
    <citation type="submission" date="2016-04" db="EMBL/GenBank/DDBJ databases">
        <title>Genome analyses suggest a sexual origin of heterokaryosis in a supposedly ancient asexual fungus.</title>
        <authorList>
            <person name="Ropars J."/>
            <person name="Sedzielewska K."/>
            <person name="Noel J."/>
            <person name="Charron P."/>
            <person name="Farinelli L."/>
            <person name="Marton T."/>
            <person name="Kruger M."/>
            <person name="Pelin A."/>
            <person name="Brachmann A."/>
            <person name="Corradi N."/>
        </authorList>
    </citation>
    <scope>NUCLEOTIDE SEQUENCE [LARGE SCALE GENOMIC DNA]</scope>
    <source>
        <strain evidence="2 3">C2</strain>
    </source>
</reference>
<keyword evidence="1" id="KW-0472">Membrane</keyword>
<protein>
    <submittedName>
        <fullName evidence="2">Uncharacterized protein</fullName>
    </submittedName>
</protein>
<gene>
    <name evidence="2" type="ORF">RhiirC2_491680</name>
</gene>
<dbReference type="Proteomes" id="UP000233469">
    <property type="component" value="Unassembled WGS sequence"/>
</dbReference>
<accession>A0A2N1P3D0</accession>
<dbReference type="EMBL" id="LLXL01000007">
    <property type="protein sequence ID" value="PKK80684.1"/>
    <property type="molecule type" value="Genomic_DNA"/>
</dbReference>
<evidence type="ECO:0000313" key="3">
    <source>
        <dbReference type="Proteomes" id="UP000233469"/>
    </source>
</evidence>
<proteinExistence type="predicted"/>
<organism evidence="2 3">
    <name type="scientific">Rhizophagus irregularis</name>
    <dbReference type="NCBI Taxonomy" id="588596"/>
    <lineage>
        <taxon>Eukaryota</taxon>
        <taxon>Fungi</taxon>
        <taxon>Fungi incertae sedis</taxon>
        <taxon>Mucoromycota</taxon>
        <taxon>Glomeromycotina</taxon>
        <taxon>Glomeromycetes</taxon>
        <taxon>Glomerales</taxon>
        <taxon>Glomeraceae</taxon>
        <taxon>Rhizophagus</taxon>
    </lineage>
</organism>
<evidence type="ECO:0000256" key="1">
    <source>
        <dbReference type="SAM" id="Phobius"/>
    </source>
</evidence>
<evidence type="ECO:0000313" key="2">
    <source>
        <dbReference type="EMBL" id="PKK80684.1"/>
    </source>
</evidence>
<comment type="caution">
    <text evidence="2">The sequence shown here is derived from an EMBL/GenBank/DDBJ whole genome shotgun (WGS) entry which is preliminary data.</text>
</comment>
<keyword evidence="1" id="KW-0812">Transmembrane</keyword>
<reference evidence="2 3" key="2">
    <citation type="submission" date="2017-10" db="EMBL/GenBank/DDBJ databases">
        <title>Extensive intraspecific genome diversity in a model arbuscular mycorrhizal fungus.</title>
        <authorList>
            <person name="Chen E.C.H."/>
            <person name="Morin E."/>
            <person name="Baudet D."/>
            <person name="Noel J."/>
            <person name="Ndikumana S."/>
            <person name="Charron P."/>
            <person name="St-Onge C."/>
            <person name="Giorgi J."/>
            <person name="Grigoriev I.V."/>
            <person name="Roux C."/>
            <person name="Martin F.M."/>
            <person name="Corradi N."/>
        </authorList>
    </citation>
    <scope>NUCLEOTIDE SEQUENCE [LARGE SCALE GENOMIC DNA]</scope>
    <source>
        <strain evidence="2 3">C2</strain>
    </source>
</reference>
<feature type="transmembrane region" description="Helical" evidence="1">
    <location>
        <begin position="73"/>
        <end position="92"/>
    </location>
</feature>
<name>A0A2N1P3D0_9GLOM</name>
<keyword evidence="1" id="KW-1133">Transmembrane helix</keyword>